<dbReference type="PANTHER" id="PTHR43301:SF3">
    <property type="entry name" value="ARABINAN ENDO-1,5-ALPHA-L-ARABINOSIDASE A-RELATED"/>
    <property type="match status" value="1"/>
</dbReference>
<dbReference type="Gene3D" id="2.115.10.20">
    <property type="entry name" value="Glycosyl hydrolase domain, family 43"/>
    <property type="match status" value="1"/>
</dbReference>
<keyword evidence="3" id="KW-1185">Reference proteome</keyword>
<evidence type="ECO:0000313" key="2">
    <source>
        <dbReference type="EMBL" id="KEO75694.1"/>
    </source>
</evidence>
<dbReference type="SUPFAM" id="SSF75005">
    <property type="entry name" value="Arabinanase/levansucrase/invertase"/>
    <property type="match status" value="1"/>
</dbReference>
<protein>
    <submittedName>
        <fullName evidence="2">Beta-galactosidase</fullName>
    </submittedName>
</protein>
<dbReference type="RefSeq" id="WP_035068522.1">
    <property type="nucleotide sequence ID" value="NZ_JMIH01000004.1"/>
</dbReference>
<feature type="domain" description="Arabinosidase BT-3657-like N-terminal" evidence="1">
    <location>
        <begin position="28"/>
        <end position="116"/>
    </location>
</feature>
<dbReference type="InterPro" id="IPR023296">
    <property type="entry name" value="Glyco_hydro_beta-prop_sf"/>
</dbReference>
<gene>
    <name evidence="2" type="ORF">EL17_21940</name>
</gene>
<evidence type="ECO:0000259" key="1">
    <source>
        <dbReference type="Pfam" id="PF22847"/>
    </source>
</evidence>
<dbReference type="AlphaFoldDB" id="A0A074L3F4"/>
<proteinExistence type="predicted"/>
<evidence type="ECO:0000313" key="3">
    <source>
        <dbReference type="Proteomes" id="UP000027821"/>
    </source>
</evidence>
<accession>A0A074L3F4</accession>
<comment type="caution">
    <text evidence="2">The sequence shown here is derived from an EMBL/GenBank/DDBJ whole genome shotgun (WGS) entry which is preliminary data.</text>
</comment>
<dbReference type="OrthoDB" id="9758923at2"/>
<dbReference type="InterPro" id="IPR050727">
    <property type="entry name" value="GH43_arabinanases"/>
</dbReference>
<sequence>MKHLLIILAALTSLQSRCHAPHEPERDIYLFSYFIGNGEDGLHLSYSEDGYNFEHLAGGRSYLAPGVGKDKLMRDPNIVRGGDGKFHMVWTVSWTDKGVGYACSDDLINWSEQQFIPVMAHEPEARNTWAPEIFYDKDDDSYMIYWSTTIRGRFPETQLDADDGYNHRKYYVTTKDFKEFSETKLLYEPGFNVIDGTIIKEEGEYIMFVKDETREPAEKNIRITRSKQLTGGYGPASEPITGDYWAEGPTAAKVEGQWVVYFDKYIDKKMGAVASSDLENWTDISEKITFPKGTRHGSVVMISRDELAPLLAK</sequence>
<dbReference type="InterPro" id="IPR055133">
    <property type="entry name" value="BT_3657-like_N"/>
</dbReference>
<organism evidence="2 3">
    <name type="scientific">Anditalea andensis</name>
    <dbReference type="NCBI Taxonomy" id="1048983"/>
    <lineage>
        <taxon>Bacteria</taxon>
        <taxon>Pseudomonadati</taxon>
        <taxon>Bacteroidota</taxon>
        <taxon>Cytophagia</taxon>
        <taxon>Cytophagales</taxon>
        <taxon>Cytophagaceae</taxon>
        <taxon>Anditalea</taxon>
    </lineage>
</organism>
<name>A0A074L3F4_9BACT</name>
<dbReference type="PANTHER" id="PTHR43301">
    <property type="entry name" value="ARABINAN ENDO-1,5-ALPHA-L-ARABINOSIDASE"/>
    <property type="match status" value="1"/>
</dbReference>
<dbReference type="CDD" id="cd08983">
    <property type="entry name" value="GH43_Bt3655-like"/>
    <property type="match status" value="1"/>
</dbReference>
<dbReference type="EMBL" id="JMIH01000004">
    <property type="protein sequence ID" value="KEO75694.1"/>
    <property type="molecule type" value="Genomic_DNA"/>
</dbReference>
<reference evidence="2 3" key="1">
    <citation type="submission" date="2014-04" db="EMBL/GenBank/DDBJ databases">
        <title>Characterization and application of a salt tolerant electro-active bacterium.</title>
        <authorList>
            <person name="Yang L."/>
            <person name="Wei S."/>
            <person name="Tay Q.X.M."/>
        </authorList>
    </citation>
    <scope>NUCLEOTIDE SEQUENCE [LARGE SCALE GENOMIC DNA]</scope>
    <source>
        <strain evidence="2 3">LY1</strain>
    </source>
</reference>
<dbReference type="STRING" id="1048983.EL17_21940"/>
<dbReference type="eggNOG" id="COG1621">
    <property type="taxonomic scope" value="Bacteria"/>
</dbReference>
<dbReference type="Proteomes" id="UP000027821">
    <property type="component" value="Unassembled WGS sequence"/>
</dbReference>
<dbReference type="Pfam" id="PF22847">
    <property type="entry name" value="BT_3657-like_N"/>
    <property type="match status" value="1"/>
</dbReference>